<evidence type="ECO:0000256" key="4">
    <source>
        <dbReference type="RuleBase" id="RU003718"/>
    </source>
</evidence>
<dbReference type="GO" id="GO:0035251">
    <property type="term" value="F:UDP-glucosyltransferase activity"/>
    <property type="evidence" value="ECO:0007669"/>
    <property type="project" value="TreeGrafter"/>
</dbReference>
<name>A0A9Q0K032_9MAGN</name>
<evidence type="ECO:0000313" key="7">
    <source>
        <dbReference type="EMBL" id="KAJ4956553.1"/>
    </source>
</evidence>
<dbReference type="PANTHER" id="PTHR48047">
    <property type="entry name" value="GLYCOSYLTRANSFERASE"/>
    <property type="match status" value="1"/>
</dbReference>
<dbReference type="CDD" id="cd03784">
    <property type="entry name" value="GT1_Gtf-like"/>
    <property type="match status" value="1"/>
</dbReference>
<feature type="domain" description="Glycosyltransferase N-terminal" evidence="6">
    <location>
        <begin position="28"/>
        <end position="271"/>
    </location>
</feature>
<reference evidence="7" key="1">
    <citation type="journal article" date="2023" name="Plant J.">
        <title>The genome of the king protea, Protea cynaroides.</title>
        <authorList>
            <person name="Chang J."/>
            <person name="Duong T.A."/>
            <person name="Schoeman C."/>
            <person name="Ma X."/>
            <person name="Roodt D."/>
            <person name="Barker N."/>
            <person name="Li Z."/>
            <person name="Van de Peer Y."/>
            <person name="Mizrachi E."/>
        </authorList>
    </citation>
    <scope>NUCLEOTIDE SEQUENCE</scope>
    <source>
        <tissue evidence="7">Young leaves</tissue>
    </source>
</reference>
<evidence type="ECO:0000256" key="2">
    <source>
        <dbReference type="ARBA" id="ARBA00022676"/>
    </source>
</evidence>
<dbReference type="OrthoDB" id="5835829at2759"/>
<dbReference type="Pfam" id="PF00201">
    <property type="entry name" value="UDPGT"/>
    <property type="match status" value="1"/>
</dbReference>
<comment type="caution">
    <text evidence="7">The sequence shown here is derived from an EMBL/GenBank/DDBJ whole genome shotgun (WGS) entry which is preliminary data.</text>
</comment>
<dbReference type="EMBL" id="JAMYWD010000011">
    <property type="protein sequence ID" value="KAJ4956553.1"/>
    <property type="molecule type" value="Genomic_DNA"/>
</dbReference>
<proteinExistence type="inferred from homology"/>
<dbReference type="SUPFAM" id="SSF53756">
    <property type="entry name" value="UDP-Glycosyltransferase/glycogen phosphorylase"/>
    <property type="match status" value="1"/>
</dbReference>
<protein>
    <recommendedName>
        <fullName evidence="5">Glycosyltransferase</fullName>
        <ecNumber evidence="5">2.4.1.-</ecNumber>
    </recommendedName>
</protein>
<accession>A0A9Q0K032</accession>
<keyword evidence="8" id="KW-1185">Reference proteome</keyword>
<organism evidence="7 8">
    <name type="scientific">Protea cynaroides</name>
    <dbReference type="NCBI Taxonomy" id="273540"/>
    <lineage>
        <taxon>Eukaryota</taxon>
        <taxon>Viridiplantae</taxon>
        <taxon>Streptophyta</taxon>
        <taxon>Embryophyta</taxon>
        <taxon>Tracheophyta</taxon>
        <taxon>Spermatophyta</taxon>
        <taxon>Magnoliopsida</taxon>
        <taxon>Proteales</taxon>
        <taxon>Proteaceae</taxon>
        <taxon>Protea</taxon>
    </lineage>
</organism>
<keyword evidence="3 4" id="KW-0808">Transferase</keyword>
<dbReference type="FunFam" id="3.40.50.2000:FF:000064">
    <property type="entry name" value="Glycosyltransferase"/>
    <property type="match status" value="1"/>
</dbReference>
<dbReference type="InterPro" id="IPR058980">
    <property type="entry name" value="Glyco_transf_N"/>
</dbReference>
<dbReference type="Pfam" id="PF26168">
    <property type="entry name" value="Glyco_transf_N"/>
    <property type="match status" value="1"/>
</dbReference>
<dbReference type="PROSITE" id="PS00375">
    <property type="entry name" value="UDPGT"/>
    <property type="match status" value="1"/>
</dbReference>
<gene>
    <name evidence="7" type="ORF">NE237_013336</name>
</gene>
<evidence type="ECO:0000259" key="6">
    <source>
        <dbReference type="Pfam" id="PF26168"/>
    </source>
</evidence>
<dbReference type="Gene3D" id="3.40.50.2000">
    <property type="entry name" value="Glycogen Phosphorylase B"/>
    <property type="match status" value="2"/>
</dbReference>
<evidence type="ECO:0000256" key="5">
    <source>
        <dbReference type="RuleBase" id="RU362057"/>
    </source>
</evidence>
<sequence>MIKPEKVICNCRRIRNSEETMNSTAKTHIVMLPFLAQGHIIPFLALAKQIEQRTHFTITIVSTPLNIHHLKSTTPPSTTTINFTDLPFCSSDHGLPPNSENTDSLSQSQIINLVDASQTLQPSFHNLISNMIQQHGCPPLCIISDVFMGWAINVAKSFETPHFTFITGGAFGTAAYFSIWLNFPHRKTTSDEFSVPGFPETCRFHRSQLHPLLRAADGTDIWSRLIQRQILLSLCSNGMLCNTVEEIEPMGLDILRKITGLPVWTVGPLLPPSLLNRSASSSFLSSPLNVSFSRSGKEPGIATENCINWLNYHPPESVLYISFGSQNTISSTQMMELAMGLEASGKPFIWVVRPPIGFDIKGEFRAEWLPEGYEERVSKRKQGMVLHRWAPQLEILSNGSTGAFLSHCGWNSMLESLNQGLPIIGWPIAAEQAYNSKMMEEEMGVCVELTRGLESWVRREEVERVVRMVMNKEGKGLEMKRKAMEIAEKIRDSVREDGDWKGSSLKSLDDFLDTVVLSRER</sequence>
<evidence type="ECO:0000313" key="8">
    <source>
        <dbReference type="Proteomes" id="UP001141806"/>
    </source>
</evidence>
<keyword evidence="2 4" id="KW-0328">Glycosyltransferase</keyword>
<dbReference type="InterPro" id="IPR002213">
    <property type="entry name" value="UDP_glucos_trans"/>
</dbReference>
<comment type="similarity">
    <text evidence="1 4">Belongs to the UDP-glycosyltransferase family.</text>
</comment>
<dbReference type="FunFam" id="3.40.50.2000:FF:000103">
    <property type="entry name" value="Glycosyltransferase"/>
    <property type="match status" value="1"/>
</dbReference>
<dbReference type="InterPro" id="IPR035595">
    <property type="entry name" value="UDP_glycos_trans_CS"/>
</dbReference>
<evidence type="ECO:0000256" key="3">
    <source>
        <dbReference type="ARBA" id="ARBA00022679"/>
    </source>
</evidence>
<evidence type="ECO:0000256" key="1">
    <source>
        <dbReference type="ARBA" id="ARBA00009995"/>
    </source>
</evidence>
<dbReference type="Proteomes" id="UP001141806">
    <property type="component" value="Unassembled WGS sequence"/>
</dbReference>
<dbReference type="PANTHER" id="PTHR48047:SF107">
    <property type="entry name" value="UDP-GLYCOSYLTRANSFERASE 92A1-LIKE"/>
    <property type="match status" value="1"/>
</dbReference>
<dbReference type="EC" id="2.4.1.-" evidence="5"/>
<dbReference type="AlphaFoldDB" id="A0A9Q0K032"/>